<proteinExistence type="predicted"/>
<name>A0AAD6Z0W3_9AGAR</name>
<feature type="non-terminal residue" evidence="1">
    <location>
        <position position="89"/>
    </location>
</feature>
<reference evidence="1" key="1">
    <citation type="submission" date="2023-03" db="EMBL/GenBank/DDBJ databases">
        <title>Massive genome expansion in bonnet fungi (Mycena s.s.) driven by repeated elements and novel gene families across ecological guilds.</title>
        <authorList>
            <consortium name="Lawrence Berkeley National Laboratory"/>
            <person name="Harder C.B."/>
            <person name="Miyauchi S."/>
            <person name="Viragh M."/>
            <person name="Kuo A."/>
            <person name="Thoen E."/>
            <person name="Andreopoulos B."/>
            <person name="Lu D."/>
            <person name="Skrede I."/>
            <person name="Drula E."/>
            <person name="Henrissat B."/>
            <person name="Morin E."/>
            <person name="Kohler A."/>
            <person name="Barry K."/>
            <person name="LaButti K."/>
            <person name="Morin E."/>
            <person name="Salamov A."/>
            <person name="Lipzen A."/>
            <person name="Mereny Z."/>
            <person name="Hegedus B."/>
            <person name="Baldrian P."/>
            <person name="Stursova M."/>
            <person name="Weitz H."/>
            <person name="Taylor A."/>
            <person name="Grigoriev I.V."/>
            <person name="Nagy L.G."/>
            <person name="Martin F."/>
            <person name="Kauserud H."/>
        </authorList>
    </citation>
    <scope>NUCLEOTIDE SEQUENCE</scope>
    <source>
        <strain evidence="1">CBHHK002</strain>
    </source>
</reference>
<accession>A0AAD6Z0W3</accession>
<keyword evidence="2" id="KW-1185">Reference proteome</keyword>
<organism evidence="1 2">
    <name type="scientific">Mycena albidolilacea</name>
    <dbReference type="NCBI Taxonomy" id="1033008"/>
    <lineage>
        <taxon>Eukaryota</taxon>
        <taxon>Fungi</taxon>
        <taxon>Dikarya</taxon>
        <taxon>Basidiomycota</taxon>
        <taxon>Agaricomycotina</taxon>
        <taxon>Agaricomycetes</taxon>
        <taxon>Agaricomycetidae</taxon>
        <taxon>Agaricales</taxon>
        <taxon>Marasmiineae</taxon>
        <taxon>Mycenaceae</taxon>
        <taxon>Mycena</taxon>
    </lineage>
</organism>
<evidence type="ECO:0000313" key="2">
    <source>
        <dbReference type="Proteomes" id="UP001218218"/>
    </source>
</evidence>
<dbReference type="EMBL" id="JARIHO010000116">
    <property type="protein sequence ID" value="KAJ7302472.1"/>
    <property type="molecule type" value="Genomic_DNA"/>
</dbReference>
<comment type="caution">
    <text evidence="1">The sequence shown here is derived from an EMBL/GenBank/DDBJ whole genome shotgun (WGS) entry which is preliminary data.</text>
</comment>
<dbReference type="Gene3D" id="3.20.20.80">
    <property type="entry name" value="Glycosidases"/>
    <property type="match status" value="1"/>
</dbReference>
<feature type="non-terminal residue" evidence="1">
    <location>
        <position position="1"/>
    </location>
</feature>
<protein>
    <submittedName>
        <fullName evidence="1">Uncharacterized protein</fullName>
    </submittedName>
</protein>
<dbReference type="Proteomes" id="UP001218218">
    <property type="component" value="Unassembled WGS sequence"/>
</dbReference>
<dbReference type="AlphaFoldDB" id="A0AAD6Z0W3"/>
<gene>
    <name evidence="1" type="ORF">DFH08DRAFT_653129</name>
</gene>
<evidence type="ECO:0000313" key="1">
    <source>
        <dbReference type="EMBL" id="KAJ7302472.1"/>
    </source>
</evidence>
<sequence>WTGFLPGLDRILLHTHPYFAFDGAPNHSPIVTSRDHLDTGGIWPKQTCSLRGPSFNTSRSAFGVTLAGDFSNGYNDCELYLTGVNAMQH</sequence>